<evidence type="ECO:0000259" key="2">
    <source>
        <dbReference type="Pfam" id="PF05347"/>
    </source>
</evidence>
<evidence type="ECO:0000256" key="1">
    <source>
        <dbReference type="ARBA" id="ARBA00009508"/>
    </source>
</evidence>
<organism evidence="3 4">
    <name type="scientific">Brassicogethes aeneus</name>
    <name type="common">Rape pollen beetle</name>
    <name type="synonym">Meligethes aeneus</name>
    <dbReference type="NCBI Taxonomy" id="1431903"/>
    <lineage>
        <taxon>Eukaryota</taxon>
        <taxon>Metazoa</taxon>
        <taxon>Ecdysozoa</taxon>
        <taxon>Arthropoda</taxon>
        <taxon>Hexapoda</taxon>
        <taxon>Insecta</taxon>
        <taxon>Pterygota</taxon>
        <taxon>Neoptera</taxon>
        <taxon>Endopterygota</taxon>
        <taxon>Coleoptera</taxon>
        <taxon>Polyphaga</taxon>
        <taxon>Cucujiformia</taxon>
        <taxon>Nitidulidae</taxon>
        <taxon>Meligethinae</taxon>
        <taxon>Brassicogethes</taxon>
    </lineage>
</organism>
<dbReference type="InterPro" id="IPR051522">
    <property type="entry name" value="ISC_assembly_LYR"/>
</dbReference>
<dbReference type="PANTHER" id="PTHR13166">
    <property type="entry name" value="PROTEIN C6ORF149"/>
    <property type="match status" value="1"/>
</dbReference>
<dbReference type="GO" id="GO:1990221">
    <property type="term" value="C:L-cysteine desulfurase complex"/>
    <property type="evidence" value="ECO:0007669"/>
    <property type="project" value="TreeGrafter"/>
</dbReference>
<dbReference type="GO" id="GO:0016226">
    <property type="term" value="P:iron-sulfur cluster assembly"/>
    <property type="evidence" value="ECO:0007669"/>
    <property type="project" value="InterPro"/>
</dbReference>
<feature type="domain" description="Complex 1 LYR protein" evidence="2">
    <location>
        <begin position="8"/>
        <end position="65"/>
    </location>
</feature>
<sequence length="91" mass="10673">MSTTSKVQVINLYRSLIRESKKIPAYNFRNYAVRKIRDTFKENKGLTDPNRISQQIAEAQKNLEVIKRQALIGQMYSTDKLVIETIRTNKR</sequence>
<dbReference type="Proteomes" id="UP001154078">
    <property type="component" value="Chromosome 2"/>
</dbReference>
<dbReference type="Pfam" id="PF05347">
    <property type="entry name" value="Complex1_LYR"/>
    <property type="match status" value="1"/>
</dbReference>
<dbReference type="InterPro" id="IPR045297">
    <property type="entry name" value="Complex1_LYR_LYRM4"/>
</dbReference>
<dbReference type="InterPro" id="IPR008011">
    <property type="entry name" value="Complex1_LYR_dom"/>
</dbReference>
<dbReference type="CDD" id="cd20264">
    <property type="entry name" value="Complex1_LYR_LYRM4"/>
    <property type="match status" value="1"/>
</dbReference>
<dbReference type="PANTHER" id="PTHR13166:SF7">
    <property type="entry name" value="LYR MOTIF-CONTAINING PROTEIN 4"/>
    <property type="match status" value="1"/>
</dbReference>
<gene>
    <name evidence="3" type="ORF">MELIAE_LOCUS4654</name>
</gene>
<dbReference type="EMBL" id="OV121133">
    <property type="protein sequence ID" value="CAH0552231.1"/>
    <property type="molecule type" value="Genomic_DNA"/>
</dbReference>
<dbReference type="OrthoDB" id="275715at2759"/>
<evidence type="ECO:0000313" key="4">
    <source>
        <dbReference type="Proteomes" id="UP001154078"/>
    </source>
</evidence>
<dbReference type="GO" id="GO:0005739">
    <property type="term" value="C:mitochondrion"/>
    <property type="evidence" value="ECO:0007669"/>
    <property type="project" value="TreeGrafter"/>
</dbReference>
<evidence type="ECO:0000313" key="3">
    <source>
        <dbReference type="EMBL" id="CAH0552231.1"/>
    </source>
</evidence>
<dbReference type="AlphaFoldDB" id="A0A9P0B1W1"/>
<accession>A0A9P0B1W1</accession>
<proteinExistence type="inferred from homology"/>
<comment type="similarity">
    <text evidence="1">Belongs to the complex I LYR family.</text>
</comment>
<keyword evidence="4" id="KW-1185">Reference proteome</keyword>
<protein>
    <recommendedName>
        <fullName evidence="2">Complex 1 LYR protein domain-containing protein</fullName>
    </recommendedName>
</protein>
<name>A0A9P0B1W1_BRAAE</name>
<reference evidence="3" key="1">
    <citation type="submission" date="2021-12" db="EMBL/GenBank/DDBJ databases">
        <authorList>
            <person name="King R."/>
        </authorList>
    </citation>
    <scope>NUCLEOTIDE SEQUENCE</scope>
</reference>